<reference evidence="11" key="1">
    <citation type="submission" date="2020-10" db="EMBL/GenBank/DDBJ databases">
        <title>Chromosome-scale genome assembly of the Allis shad, Alosa alosa.</title>
        <authorList>
            <person name="Margot Z."/>
            <person name="Christophe K."/>
            <person name="Cabau C."/>
            <person name="Louis A."/>
            <person name="Berthelot C."/>
            <person name="Parey E."/>
            <person name="Roest Crollius H."/>
            <person name="Montfort J."/>
            <person name="Robinson-Rechavi M."/>
            <person name="Bucao C."/>
            <person name="Bouchez O."/>
            <person name="Gislard M."/>
            <person name="Lluch J."/>
            <person name="Milhes M."/>
            <person name="Lampietro C."/>
            <person name="Lopez Roques C."/>
            <person name="Donnadieu C."/>
            <person name="Braasch I."/>
            <person name="Desvignes T."/>
            <person name="Postlethwait J."/>
            <person name="Bobe J."/>
            <person name="Guiguen Y."/>
        </authorList>
    </citation>
    <scope>NUCLEOTIDE SEQUENCE</scope>
    <source>
        <strain evidence="11">M-15738</strain>
        <tissue evidence="11">Blood</tissue>
    </source>
</reference>
<evidence type="ECO:0000259" key="9">
    <source>
        <dbReference type="PROSITE" id="PS50095"/>
    </source>
</evidence>
<dbReference type="InterPro" id="IPR001024">
    <property type="entry name" value="PLAT/LH2_dom"/>
</dbReference>
<gene>
    <name evidence="11" type="ORF">AALO_G00183680</name>
</gene>
<evidence type="ECO:0000256" key="5">
    <source>
        <dbReference type="ARBA" id="ARBA00023136"/>
    </source>
</evidence>
<dbReference type="GO" id="GO:0005262">
    <property type="term" value="F:calcium channel activity"/>
    <property type="evidence" value="ECO:0007669"/>
    <property type="project" value="TreeGrafter"/>
</dbReference>
<dbReference type="PROSITE" id="PS50221">
    <property type="entry name" value="GAIN_B"/>
    <property type="match status" value="1"/>
</dbReference>
<protein>
    <recommendedName>
        <fullName evidence="13">Polycystic kidney disease protein 1-like 2</fullName>
    </recommendedName>
</protein>
<dbReference type="Gene3D" id="2.60.220.50">
    <property type="match status" value="1"/>
</dbReference>
<dbReference type="FunFam" id="2.60.60.20:FF:000008">
    <property type="entry name" value="Polycystic kidney disease 1-like 2, isoform CRA_a"/>
    <property type="match status" value="1"/>
</dbReference>
<comment type="subcellular location">
    <subcellularLocation>
        <location evidence="1">Membrane</location>
    </subcellularLocation>
</comment>
<dbReference type="Pfam" id="PF01477">
    <property type="entry name" value="PLAT"/>
    <property type="match status" value="1"/>
</dbReference>
<evidence type="ECO:0000256" key="2">
    <source>
        <dbReference type="ARBA" id="ARBA00007200"/>
    </source>
</evidence>
<evidence type="ECO:0000256" key="4">
    <source>
        <dbReference type="ARBA" id="ARBA00022989"/>
    </source>
</evidence>
<feature type="domain" description="GAIN-B" evidence="10">
    <location>
        <begin position="82"/>
        <end position="255"/>
    </location>
</feature>
<accession>A0AAV6GD17</accession>
<dbReference type="SMART" id="SM00303">
    <property type="entry name" value="GPS"/>
    <property type="match status" value="1"/>
</dbReference>
<evidence type="ECO:0000256" key="7">
    <source>
        <dbReference type="PROSITE-ProRule" id="PRU00152"/>
    </source>
</evidence>
<dbReference type="InterPro" id="IPR000203">
    <property type="entry name" value="GPS"/>
</dbReference>
<organism evidence="11 12">
    <name type="scientific">Alosa alosa</name>
    <name type="common">allis shad</name>
    <dbReference type="NCBI Taxonomy" id="278164"/>
    <lineage>
        <taxon>Eukaryota</taxon>
        <taxon>Metazoa</taxon>
        <taxon>Chordata</taxon>
        <taxon>Craniata</taxon>
        <taxon>Vertebrata</taxon>
        <taxon>Euteleostomi</taxon>
        <taxon>Actinopterygii</taxon>
        <taxon>Neopterygii</taxon>
        <taxon>Teleostei</taxon>
        <taxon>Clupei</taxon>
        <taxon>Clupeiformes</taxon>
        <taxon>Clupeoidei</taxon>
        <taxon>Clupeidae</taxon>
        <taxon>Alosa</taxon>
    </lineage>
</organism>
<dbReference type="EMBL" id="JADWDJ010000013">
    <property type="protein sequence ID" value="KAG5271756.1"/>
    <property type="molecule type" value="Genomic_DNA"/>
</dbReference>
<dbReference type="PANTHER" id="PTHR10877">
    <property type="entry name" value="POLYCYSTIN FAMILY MEMBER"/>
    <property type="match status" value="1"/>
</dbReference>
<dbReference type="InterPro" id="IPR042060">
    <property type="entry name" value="PLAT_polycystin1"/>
</dbReference>
<dbReference type="GO" id="GO:0016020">
    <property type="term" value="C:membrane"/>
    <property type="evidence" value="ECO:0007669"/>
    <property type="project" value="UniProtKB-SubCell"/>
</dbReference>
<feature type="domain" description="PLAT" evidence="9">
    <location>
        <begin position="315"/>
        <end position="432"/>
    </location>
</feature>
<comment type="caution">
    <text evidence="7">Lacks conserved residue(s) required for the propagation of feature annotation.</text>
</comment>
<evidence type="ECO:0000313" key="12">
    <source>
        <dbReference type="Proteomes" id="UP000823561"/>
    </source>
</evidence>
<keyword evidence="6" id="KW-1015">Disulfide bond</keyword>
<name>A0AAV6GD17_9TELE</name>
<sequence length="443" mass="49317">MSPKNLAKQPITIQNCSSASFTLPPLYASVVSSKTSVDVRMMTFETNPFAWNTVQSINGTVGALSLNQHNGSPIPIANLTNEIEILLPRQLAAVVNSTFLDLANFSTIVINVTSPNVSLVLKLDPSEDVSLHLLIGFQEHPNDTHYEAQTYLPHEGDTQEERYTWVLSPRDRTIDEGVYYLLVRPVVEAGVNSTNATVSITTIAAQCVHWDELKLNWSDYGCRVGPLTTPLVTQCLCNHLTFFGSSVFVMPNVVDVSQTAQLFATFLNNPVVVCFIGAIFLAYLVVVKWARRKDIQDTAKVKITVLEDNDPLAEYRYLLNISTGHRRGASTSSQVTVTLLGTEGESEPHHLTDPDKPVFERGGVDMFLLTTPFSLGELKSIRLWHDNSGNHPGWYINKVMVQDVETGQKWHVLCSSWLAIDMGECVLHRVFPVATEMDLKRFR</sequence>
<proteinExistence type="inferred from homology"/>
<dbReference type="SUPFAM" id="SSF49723">
    <property type="entry name" value="Lipase/lipooxygenase domain (PLAT/LH2 domain)"/>
    <property type="match status" value="1"/>
</dbReference>
<feature type="transmembrane region" description="Helical" evidence="8">
    <location>
        <begin position="266"/>
        <end position="286"/>
    </location>
</feature>
<dbReference type="GO" id="GO:0050982">
    <property type="term" value="P:detection of mechanical stimulus"/>
    <property type="evidence" value="ECO:0007669"/>
    <property type="project" value="TreeGrafter"/>
</dbReference>
<evidence type="ECO:0000259" key="10">
    <source>
        <dbReference type="PROSITE" id="PS50221"/>
    </source>
</evidence>
<dbReference type="InterPro" id="IPR046338">
    <property type="entry name" value="GAIN_dom_sf"/>
</dbReference>
<dbReference type="InterPro" id="IPR036392">
    <property type="entry name" value="PLAT/LH2_dom_sf"/>
</dbReference>
<dbReference type="Gene3D" id="2.60.60.20">
    <property type="entry name" value="PLAT/LH2 domain"/>
    <property type="match status" value="1"/>
</dbReference>
<evidence type="ECO:0000256" key="6">
    <source>
        <dbReference type="ARBA" id="ARBA00023157"/>
    </source>
</evidence>
<evidence type="ECO:0000256" key="8">
    <source>
        <dbReference type="SAM" id="Phobius"/>
    </source>
</evidence>
<keyword evidence="12" id="KW-1185">Reference proteome</keyword>
<keyword evidence="5 8" id="KW-0472">Membrane</keyword>
<comment type="caution">
    <text evidence="11">The sequence shown here is derived from an EMBL/GenBank/DDBJ whole genome shotgun (WGS) entry which is preliminary data.</text>
</comment>
<keyword evidence="3 8" id="KW-0812">Transmembrane</keyword>
<dbReference type="PROSITE" id="PS50095">
    <property type="entry name" value="PLAT"/>
    <property type="match status" value="1"/>
</dbReference>
<dbReference type="InterPro" id="IPR051223">
    <property type="entry name" value="Polycystin"/>
</dbReference>
<evidence type="ECO:0000256" key="1">
    <source>
        <dbReference type="ARBA" id="ARBA00004370"/>
    </source>
</evidence>
<dbReference type="AlphaFoldDB" id="A0AAV6GD17"/>
<dbReference type="InterPro" id="IPR057244">
    <property type="entry name" value="GAIN_B"/>
</dbReference>
<evidence type="ECO:0008006" key="13">
    <source>
        <dbReference type="Google" id="ProtNLM"/>
    </source>
</evidence>
<dbReference type="CDD" id="cd01752">
    <property type="entry name" value="PLAT_polycystin"/>
    <property type="match status" value="1"/>
</dbReference>
<dbReference type="PANTHER" id="PTHR10877:SF134">
    <property type="entry name" value="POLYCYSTIN-1-LIKE PROTEIN 2"/>
    <property type="match status" value="1"/>
</dbReference>
<comment type="similarity">
    <text evidence="2">Belongs to the polycystin family.</text>
</comment>
<dbReference type="SMART" id="SM00308">
    <property type="entry name" value="LH2"/>
    <property type="match status" value="1"/>
</dbReference>
<evidence type="ECO:0000256" key="3">
    <source>
        <dbReference type="ARBA" id="ARBA00022692"/>
    </source>
</evidence>
<dbReference type="Proteomes" id="UP000823561">
    <property type="component" value="Chromosome 13"/>
</dbReference>
<evidence type="ECO:0000313" key="11">
    <source>
        <dbReference type="EMBL" id="KAG5271756.1"/>
    </source>
</evidence>
<dbReference type="Pfam" id="PF01825">
    <property type="entry name" value="GPS"/>
    <property type="match status" value="1"/>
</dbReference>
<keyword evidence="4 8" id="KW-1133">Transmembrane helix</keyword>